<evidence type="ECO:0000313" key="2">
    <source>
        <dbReference type="Proteomes" id="UP000499080"/>
    </source>
</evidence>
<accession>A0A4Y2D8S2</accession>
<dbReference type="AlphaFoldDB" id="A0A4Y2D8S2"/>
<keyword evidence="2" id="KW-1185">Reference proteome</keyword>
<protein>
    <submittedName>
        <fullName evidence="1">Uncharacterized protein</fullName>
    </submittedName>
</protein>
<organism evidence="1 2">
    <name type="scientific">Araneus ventricosus</name>
    <name type="common">Orbweaver spider</name>
    <name type="synonym">Epeira ventricosa</name>
    <dbReference type="NCBI Taxonomy" id="182803"/>
    <lineage>
        <taxon>Eukaryota</taxon>
        <taxon>Metazoa</taxon>
        <taxon>Ecdysozoa</taxon>
        <taxon>Arthropoda</taxon>
        <taxon>Chelicerata</taxon>
        <taxon>Arachnida</taxon>
        <taxon>Araneae</taxon>
        <taxon>Araneomorphae</taxon>
        <taxon>Entelegynae</taxon>
        <taxon>Araneoidea</taxon>
        <taxon>Araneidae</taxon>
        <taxon>Araneus</taxon>
    </lineage>
</organism>
<proteinExistence type="predicted"/>
<sequence>METSLTQADAVGRLNVSHIVSIDSEISFNPKIQFRKTCSSTGGCGSRSLTCYNPSAEDLFLALSARRKRFFILCLSSFQIISLQQGRKYWLRRSVEVFIIKDCMQEDQLCASLLIDDREVPAYIERESYRSLYQVQMSPNLLWRVIQVRR</sequence>
<reference evidence="1 2" key="1">
    <citation type="journal article" date="2019" name="Sci. Rep.">
        <title>Orb-weaving spider Araneus ventricosus genome elucidates the spidroin gene catalogue.</title>
        <authorList>
            <person name="Kono N."/>
            <person name="Nakamura H."/>
            <person name="Ohtoshi R."/>
            <person name="Moran D.A.P."/>
            <person name="Shinohara A."/>
            <person name="Yoshida Y."/>
            <person name="Fujiwara M."/>
            <person name="Mori M."/>
            <person name="Tomita M."/>
            <person name="Arakawa K."/>
        </authorList>
    </citation>
    <scope>NUCLEOTIDE SEQUENCE [LARGE SCALE GENOMIC DNA]</scope>
</reference>
<comment type="caution">
    <text evidence="1">The sequence shown here is derived from an EMBL/GenBank/DDBJ whole genome shotgun (WGS) entry which is preliminary data.</text>
</comment>
<dbReference type="EMBL" id="BGPR01000315">
    <property type="protein sequence ID" value="GBM12517.1"/>
    <property type="molecule type" value="Genomic_DNA"/>
</dbReference>
<dbReference type="Proteomes" id="UP000499080">
    <property type="component" value="Unassembled WGS sequence"/>
</dbReference>
<gene>
    <name evidence="1" type="ORF">AVEN_188692_1</name>
</gene>
<evidence type="ECO:0000313" key="1">
    <source>
        <dbReference type="EMBL" id="GBM12517.1"/>
    </source>
</evidence>
<name>A0A4Y2D8S2_ARAVE</name>